<dbReference type="PANTHER" id="PTHR47585">
    <property type="match status" value="1"/>
</dbReference>
<evidence type="ECO:0000259" key="1">
    <source>
        <dbReference type="Pfam" id="PF07287"/>
    </source>
</evidence>
<dbReference type="EMBL" id="AP019307">
    <property type="protein sequence ID" value="BBH17629.1"/>
    <property type="molecule type" value="Genomic_DNA"/>
</dbReference>
<dbReference type="KEGG" id="nbe:Back2_19160"/>
<dbReference type="AlphaFoldDB" id="A0A3G9J3N9"/>
<accession>A0A3G9J3N9</accession>
<name>A0A3G9J3N9_9ACTN</name>
<organism evidence="2 3">
    <name type="scientific">Nocardioides baekrokdamisoli</name>
    <dbReference type="NCBI Taxonomy" id="1804624"/>
    <lineage>
        <taxon>Bacteria</taxon>
        <taxon>Bacillati</taxon>
        <taxon>Actinomycetota</taxon>
        <taxon>Actinomycetes</taxon>
        <taxon>Propionibacteriales</taxon>
        <taxon>Nocardioidaceae</taxon>
        <taxon>Nocardioides</taxon>
    </lineage>
</organism>
<dbReference type="InterPro" id="IPR010839">
    <property type="entry name" value="AtuA_N"/>
</dbReference>
<evidence type="ECO:0000313" key="3">
    <source>
        <dbReference type="Proteomes" id="UP000271573"/>
    </source>
</evidence>
<gene>
    <name evidence="2" type="ORF">Back2_19160</name>
</gene>
<evidence type="ECO:0000313" key="2">
    <source>
        <dbReference type="EMBL" id="BBH17629.1"/>
    </source>
</evidence>
<sequence length="414" mass="43810">MIRVGNCSGFYGDRLSAMREMLEDGELDYLTGDWLAELTMLILGKDTFRDPSLGHARTFLTQINDCLELAMSKGVKIVSNAGGLNPKGLAEQIEALGTSARVAYIDGDDLRGTEHFPGALTANAYLGAFGIAEALRAGADVVVTGRVTDAAVVMGPAIAAFDWKKDDYDQLAGAVIAGHVIECGTQVTGGNFSGFLDIDFSKPLGFPIAEMAADGSCIITKHAGTGGNVTVDTVTAQLMYEIQGSAYLNPDVTTDLTTIRLEQVGEDRVEITGTKGSAAPDKTKVAVNNVGGYRNTVEFVLTGLDIEAKGALIKRQVEDVLPDGLRHTWTSFRVPAPDSPTEEGAATLLRLIAWSTDESAVGKAFTGPVFEQVLASYPGFHVTAPPGKPSVYGVYTPGYIPAGTVTEEVHLLWA</sequence>
<dbReference type="Proteomes" id="UP000271573">
    <property type="component" value="Chromosome"/>
</dbReference>
<reference evidence="2 3" key="1">
    <citation type="submission" date="2018-11" db="EMBL/GenBank/DDBJ databases">
        <title>Complete genome sequence of Nocardioides baekrokdamisoli strain KCTC 39748.</title>
        <authorList>
            <person name="Kang S.W."/>
            <person name="Lee K.C."/>
            <person name="Kim K.K."/>
            <person name="Kim J.S."/>
            <person name="Kim D.S."/>
            <person name="Ko S.H."/>
            <person name="Yang S.H."/>
            <person name="Shin Y.K."/>
            <person name="Lee J.S."/>
        </authorList>
    </citation>
    <scope>NUCLEOTIDE SEQUENCE [LARGE SCALE GENOMIC DNA]</scope>
    <source>
        <strain evidence="2 3">KCTC 39748</strain>
    </source>
</reference>
<feature type="domain" description="Acyclic terpene utilisation N-terminal" evidence="1">
    <location>
        <begin position="2"/>
        <end position="411"/>
    </location>
</feature>
<keyword evidence="3" id="KW-1185">Reference proteome</keyword>
<dbReference type="PANTHER" id="PTHR47585:SF1">
    <property type="entry name" value="DUF1446 DOMAIN-CONTAINING PROTEIN"/>
    <property type="match status" value="1"/>
</dbReference>
<proteinExistence type="predicted"/>
<dbReference type="RefSeq" id="WP_231998669.1">
    <property type="nucleotide sequence ID" value="NZ_AP019307.1"/>
</dbReference>
<protein>
    <recommendedName>
        <fullName evidence="1">Acyclic terpene utilisation N-terminal domain-containing protein</fullName>
    </recommendedName>
</protein>
<dbReference type="Pfam" id="PF07287">
    <property type="entry name" value="AtuA"/>
    <property type="match status" value="1"/>
</dbReference>